<keyword evidence="1" id="KW-0378">Hydrolase</keyword>
<accession>A0A445L9L8</accession>
<sequence>MASNSSTNNAGYPIKTIVVLVQENRSFDHMLGWMKSLDPKINGITGSESNPISTSNPNSNLVQFSDQSVYVDPDPGHSIQDIYEQIFGEPWSEASTAKKLPPTMQGFAQNAGRQAVPKNATATMMETVMNGFKPDLIPVYKELVKEYAVCDCWFASVPASTQPNRLYVHSATSHGLTSNDTNKLIGGLPQKTIFDSLDENGFSFGIYYQSPPATLFYRNLRKLKYVDNFRPFDLFKKHCKEGKLPNYVVIEQRFFDLLSIPGNDDHPSHDVSEGQKFVKEVYEALRGSPQWNETLFVIVYDEHGGFYDHVPTPVEGVPSPDDIVGPEPFKFQFDRLGVRIPAIIVSPWIEPGTVKLPEPVKLREAPAQEKAKLSEFQEELVQMAATLNGDHRKSIYPDKLTENMSVPDAVKYVEDAFNTFLNECEKAKQNGADESEIVDCADGCSSAPPDSKNFFYNVLSCITCNR</sequence>
<comment type="caution">
    <text evidence="2">The sequence shown here is derived from an EMBL/GenBank/DDBJ whole genome shotgun (WGS) entry which is preliminary data.</text>
</comment>
<protein>
    <submittedName>
        <fullName evidence="2">Non-specific phospholipase C4 isoform B</fullName>
    </submittedName>
</protein>
<dbReference type="EMBL" id="QZWG01000003">
    <property type="protein sequence ID" value="RZC19865.1"/>
    <property type="molecule type" value="Genomic_DNA"/>
</dbReference>
<evidence type="ECO:0000313" key="3">
    <source>
        <dbReference type="Proteomes" id="UP000289340"/>
    </source>
</evidence>
<dbReference type="Proteomes" id="UP000289340">
    <property type="component" value="Chromosome 3"/>
</dbReference>
<dbReference type="InterPro" id="IPR017850">
    <property type="entry name" value="Alkaline_phosphatase_core_sf"/>
</dbReference>
<dbReference type="InterPro" id="IPR007312">
    <property type="entry name" value="Phosphoesterase"/>
</dbReference>
<dbReference type="GO" id="GO:0009395">
    <property type="term" value="P:phospholipid catabolic process"/>
    <property type="evidence" value="ECO:0007669"/>
    <property type="project" value="TreeGrafter"/>
</dbReference>
<gene>
    <name evidence="2" type="ORF">D0Y65_006628</name>
</gene>
<name>A0A445L9L8_GLYSO</name>
<dbReference type="FunFam" id="3.40.720.10:FF:000028">
    <property type="entry name" value="Non-specific phospholipase C1"/>
    <property type="match status" value="1"/>
</dbReference>
<proteinExistence type="predicted"/>
<dbReference type="AlphaFoldDB" id="A0A445L9L8"/>
<dbReference type="SUPFAM" id="SSF53649">
    <property type="entry name" value="Alkaline phosphatase-like"/>
    <property type="match status" value="1"/>
</dbReference>
<dbReference type="GO" id="GO:0016788">
    <property type="term" value="F:hydrolase activity, acting on ester bonds"/>
    <property type="evidence" value="ECO:0007669"/>
    <property type="project" value="InterPro"/>
</dbReference>
<organism evidence="2 3">
    <name type="scientific">Glycine soja</name>
    <name type="common">Wild soybean</name>
    <dbReference type="NCBI Taxonomy" id="3848"/>
    <lineage>
        <taxon>Eukaryota</taxon>
        <taxon>Viridiplantae</taxon>
        <taxon>Streptophyta</taxon>
        <taxon>Embryophyta</taxon>
        <taxon>Tracheophyta</taxon>
        <taxon>Spermatophyta</taxon>
        <taxon>Magnoliopsida</taxon>
        <taxon>eudicotyledons</taxon>
        <taxon>Gunneridae</taxon>
        <taxon>Pentapetalae</taxon>
        <taxon>rosids</taxon>
        <taxon>fabids</taxon>
        <taxon>Fabales</taxon>
        <taxon>Fabaceae</taxon>
        <taxon>Papilionoideae</taxon>
        <taxon>50 kb inversion clade</taxon>
        <taxon>NPAAA clade</taxon>
        <taxon>indigoferoid/millettioid clade</taxon>
        <taxon>Phaseoleae</taxon>
        <taxon>Glycine</taxon>
        <taxon>Glycine subgen. Soja</taxon>
    </lineage>
</organism>
<dbReference type="PANTHER" id="PTHR31956:SF28">
    <property type="entry name" value="NON-SPECIFIC PHOSPHOLIPASE C4-RELATED"/>
    <property type="match status" value="1"/>
</dbReference>
<dbReference type="Pfam" id="PF04185">
    <property type="entry name" value="Phosphoesterase"/>
    <property type="match status" value="1"/>
</dbReference>
<evidence type="ECO:0000313" key="2">
    <source>
        <dbReference type="EMBL" id="RZC19865.1"/>
    </source>
</evidence>
<reference evidence="2 3" key="1">
    <citation type="submission" date="2018-09" db="EMBL/GenBank/DDBJ databases">
        <title>A high-quality reference genome of wild soybean provides a powerful tool to mine soybean genomes.</title>
        <authorList>
            <person name="Xie M."/>
            <person name="Chung C.Y.L."/>
            <person name="Li M.-W."/>
            <person name="Wong F.-L."/>
            <person name="Chan T.-F."/>
            <person name="Lam H.-M."/>
        </authorList>
    </citation>
    <scope>NUCLEOTIDE SEQUENCE [LARGE SCALE GENOMIC DNA]</scope>
    <source>
        <strain evidence="3">cv. W05</strain>
        <tissue evidence="2">Hypocotyl of etiolated seedlings</tissue>
    </source>
</reference>
<dbReference type="PANTHER" id="PTHR31956">
    <property type="entry name" value="NON-SPECIFIC PHOSPHOLIPASE C4-RELATED"/>
    <property type="match status" value="1"/>
</dbReference>
<dbReference type="Gene3D" id="3.40.720.10">
    <property type="entry name" value="Alkaline Phosphatase, subunit A"/>
    <property type="match status" value="2"/>
</dbReference>
<dbReference type="Gramene" id="XM_028369081.1">
    <property type="protein sequence ID" value="XP_028224882.1"/>
    <property type="gene ID" value="LOC114406390"/>
</dbReference>
<keyword evidence="3" id="KW-1185">Reference proteome</keyword>
<evidence type="ECO:0000256" key="1">
    <source>
        <dbReference type="ARBA" id="ARBA00022801"/>
    </source>
</evidence>